<dbReference type="EMBL" id="JBJJXI010000034">
    <property type="protein sequence ID" value="KAL3402497.1"/>
    <property type="molecule type" value="Genomic_DNA"/>
</dbReference>
<feature type="compositionally biased region" description="Basic and acidic residues" evidence="1">
    <location>
        <begin position="62"/>
        <end position="71"/>
    </location>
</feature>
<proteinExistence type="predicted"/>
<name>A0ABD2XB70_9HYME</name>
<feature type="region of interest" description="Disordered" evidence="1">
    <location>
        <begin position="1"/>
        <end position="77"/>
    </location>
</feature>
<dbReference type="AlphaFoldDB" id="A0ABD2XB70"/>
<accession>A0ABD2XB70</accession>
<gene>
    <name evidence="2" type="ORF">TKK_004449</name>
</gene>
<evidence type="ECO:0000313" key="2">
    <source>
        <dbReference type="EMBL" id="KAL3402497.1"/>
    </source>
</evidence>
<organism evidence="2 3">
    <name type="scientific">Trichogramma kaykai</name>
    <dbReference type="NCBI Taxonomy" id="54128"/>
    <lineage>
        <taxon>Eukaryota</taxon>
        <taxon>Metazoa</taxon>
        <taxon>Ecdysozoa</taxon>
        <taxon>Arthropoda</taxon>
        <taxon>Hexapoda</taxon>
        <taxon>Insecta</taxon>
        <taxon>Pterygota</taxon>
        <taxon>Neoptera</taxon>
        <taxon>Endopterygota</taxon>
        <taxon>Hymenoptera</taxon>
        <taxon>Apocrita</taxon>
        <taxon>Proctotrupomorpha</taxon>
        <taxon>Chalcidoidea</taxon>
        <taxon>Trichogrammatidae</taxon>
        <taxon>Trichogramma</taxon>
    </lineage>
</organism>
<reference evidence="2 3" key="1">
    <citation type="journal article" date="2024" name="bioRxiv">
        <title>A reference genome for Trichogramma kaykai: A tiny desert-dwelling parasitoid wasp with competing sex-ratio distorters.</title>
        <authorList>
            <person name="Culotta J."/>
            <person name="Lindsey A.R."/>
        </authorList>
    </citation>
    <scope>NUCLEOTIDE SEQUENCE [LARGE SCALE GENOMIC DNA]</scope>
    <source>
        <strain evidence="2 3">KSX58</strain>
    </source>
</reference>
<evidence type="ECO:0000256" key="1">
    <source>
        <dbReference type="SAM" id="MobiDB-lite"/>
    </source>
</evidence>
<protein>
    <submittedName>
        <fullName evidence="2">Uncharacterized protein</fullName>
    </submittedName>
</protein>
<comment type="caution">
    <text evidence="2">The sequence shown here is derived from an EMBL/GenBank/DDBJ whole genome shotgun (WGS) entry which is preliminary data.</text>
</comment>
<dbReference type="Proteomes" id="UP001627154">
    <property type="component" value="Unassembled WGS sequence"/>
</dbReference>
<feature type="compositionally biased region" description="Basic and acidic residues" evidence="1">
    <location>
        <begin position="18"/>
        <end position="33"/>
    </location>
</feature>
<keyword evidence="3" id="KW-1185">Reference proteome</keyword>
<evidence type="ECO:0000313" key="3">
    <source>
        <dbReference type="Proteomes" id="UP001627154"/>
    </source>
</evidence>
<sequence length="230" mass="26337">MDPQQFVHPLEDQPYDVRNAEPVELELNRPHHDDRRKRRPTIGRDPEPRDSPCIKSPPTCCKQEESSDERKQKKNNLVYVVDRKQRDSPCATCCEVRRVKPTSARTEQLAKPMARRVRETLKQKMDILPLRKLENLVNQLEYVNATCFFIGPIFESSTQLHDESSPLLVVLHDVAAFVYAVLGSTIADGEFSSDVCCIFSPNPGSLQVVLRIGICDNREKKKPIEKCWPV</sequence>
<feature type="compositionally biased region" description="Basic and acidic residues" evidence="1">
    <location>
        <begin position="42"/>
        <end position="52"/>
    </location>
</feature>